<dbReference type="InterPro" id="IPR036890">
    <property type="entry name" value="HATPase_C_sf"/>
</dbReference>
<evidence type="ECO:0000313" key="12">
    <source>
        <dbReference type="EMBL" id="ABC33054.1"/>
    </source>
</evidence>
<dbReference type="RefSeq" id="WP_011400106.1">
    <property type="nucleotide sequence ID" value="NC_007645.1"/>
</dbReference>
<dbReference type="PANTHER" id="PTHR45436">
    <property type="entry name" value="SENSOR HISTIDINE KINASE YKOH"/>
    <property type="match status" value="1"/>
</dbReference>
<keyword evidence="8 10" id="KW-1133">Transmembrane helix</keyword>
<dbReference type="OrthoDB" id="9809567at2"/>
<dbReference type="KEGG" id="hch:HCH_06409"/>
<evidence type="ECO:0000256" key="7">
    <source>
        <dbReference type="ARBA" id="ARBA00022777"/>
    </source>
</evidence>
<dbReference type="InterPro" id="IPR003594">
    <property type="entry name" value="HATPase_dom"/>
</dbReference>
<feature type="transmembrane region" description="Helical" evidence="10">
    <location>
        <begin position="12"/>
        <end position="32"/>
    </location>
</feature>
<keyword evidence="4" id="KW-0597">Phosphoprotein</keyword>
<dbReference type="PRINTS" id="PR00344">
    <property type="entry name" value="BCTRLSENSOR"/>
</dbReference>
<name>Q2S8H0_HAHCH</name>
<evidence type="ECO:0000256" key="8">
    <source>
        <dbReference type="ARBA" id="ARBA00022989"/>
    </source>
</evidence>
<dbReference type="eggNOG" id="COG0642">
    <property type="taxonomic scope" value="Bacteria"/>
</dbReference>
<dbReference type="InterPro" id="IPR036097">
    <property type="entry name" value="HisK_dim/P_sf"/>
</dbReference>
<evidence type="ECO:0000256" key="6">
    <source>
        <dbReference type="ARBA" id="ARBA00022692"/>
    </source>
</evidence>
<organism evidence="12 13">
    <name type="scientific">Hahella chejuensis (strain KCTC 2396)</name>
    <dbReference type="NCBI Taxonomy" id="349521"/>
    <lineage>
        <taxon>Bacteria</taxon>
        <taxon>Pseudomonadati</taxon>
        <taxon>Pseudomonadota</taxon>
        <taxon>Gammaproteobacteria</taxon>
        <taxon>Oceanospirillales</taxon>
        <taxon>Hahellaceae</taxon>
        <taxon>Hahella</taxon>
    </lineage>
</organism>
<accession>Q2S8H0</accession>
<evidence type="ECO:0000256" key="3">
    <source>
        <dbReference type="ARBA" id="ARBA00012438"/>
    </source>
</evidence>
<evidence type="ECO:0000256" key="9">
    <source>
        <dbReference type="ARBA" id="ARBA00023136"/>
    </source>
</evidence>
<comment type="catalytic activity">
    <reaction evidence="1">
        <text>ATP + protein L-histidine = ADP + protein N-phospho-L-histidine.</text>
        <dbReference type="EC" id="2.7.13.3"/>
    </reaction>
</comment>
<evidence type="ECO:0000256" key="1">
    <source>
        <dbReference type="ARBA" id="ARBA00000085"/>
    </source>
</evidence>
<feature type="transmembrane region" description="Helical" evidence="10">
    <location>
        <begin position="173"/>
        <end position="196"/>
    </location>
</feature>
<sequence length="454" mass="50529">MRRLSLRARFWLLTLVIPFFVVSAGWVVYVAYQESLERAHIDRLSAHLYLLLAAAEPSGDSLHLPEELQESRFNQAQSGLVAVVRNSDGFIVWQSRSSLGLPQTLPWLAPETEPGRISHRRVDARPGYLQVQLPALFAVDSGLVENGFRRYVFEVWQQASLLEQESRSFTRTLSIGLVIVTIALCAIVALFLSWALRPLQNVTRELGAIEKGEMDTLSENYPKEIAALTHALNTVLDVERRQRERYRNSLGDLAHSLKTPLAVLRGAIDMNEEERRRTLGEQVARMDDVVTYQLKRASAGGEGVWHKPTPILPLVNRVTSVLQKVYADRGMYCEINVPEDVAFLADEADLMEMLGNLIDNAFKYGDAEVSIQGSGEVDGFVTLAIRNDGPGIPAQDWEKALQRGVRLDSRPIGQGIGLSVVRELVESYRGELKLASGVSDGVTIEMIMPGRVVS</sequence>
<evidence type="ECO:0000256" key="4">
    <source>
        <dbReference type="ARBA" id="ARBA00022553"/>
    </source>
</evidence>
<keyword evidence="5" id="KW-0808">Transferase</keyword>
<reference evidence="12 13" key="1">
    <citation type="journal article" date="2005" name="Nucleic Acids Res.">
        <title>Genomic blueprint of Hahella chejuensis, a marine microbe producing an algicidal agent.</title>
        <authorList>
            <person name="Jeong H."/>
            <person name="Yim J.H."/>
            <person name="Lee C."/>
            <person name="Choi S.-H."/>
            <person name="Park Y.K."/>
            <person name="Yoon S.H."/>
            <person name="Hur C.-G."/>
            <person name="Kang H.-Y."/>
            <person name="Kim D."/>
            <person name="Lee H.H."/>
            <person name="Park K.H."/>
            <person name="Park S.-H."/>
            <person name="Park H.-S."/>
            <person name="Lee H.K."/>
            <person name="Oh T.K."/>
            <person name="Kim J.F."/>
        </authorList>
    </citation>
    <scope>NUCLEOTIDE SEQUENCE [LARGE SCALE GENOMIC DNA]</scope>
    <source>
        <strain evidence="12 13">KCTC 2396</strain>
    </source>
</reference>
<keyword evidence="13" id="KW-1185">Reference proteome</keyword>
<dbReference type="GO" id="GO:0000155">
    <property type="term" value="F:phosphorelay sensor kinase activity"/>
    <property type="evidence" value="ECO:0007669"/>
    <property type="project" value="InterPro"/>
</dbReference>
<dbReference type="STRING" id="349521.HCH_06409"/>
<dbReference type="HOGENOM" id="CLU_000445_42_2_6"/>
<gene>
    <name evidence="12" type="ordered locus">HCH_06409</name>
</gene>
<dbReference type="EMBL" id="CP000155">
    <property type="protein sequence ID" value="ABC33054.1"/>
    <property type="molecule type" value="Genomic_DNA"/>
</dbReference>
<evidence type="ECO:0000256" key="10">
    <source>
        <dbReference type="SAM" id="Phobius"/>
    </source>
</evidence>
<dbReference type="Pfam" id="PF02518">
    <property type="entry name" value="HATPase_c"/>
    <property type="match status" value="1"/>
</dbReference>
<keyword evidence="7 12" id="KW-0418">Kinase</keyword>
<evidence type="ECO:0000313" key="13">
    <source>
        <dbReference type="Proteomes" id="UP000000238"/>
    </source>
</evidence>
<dbReference type="CDD" id="cd00082">
    <property type="entry name" value="HisKA"/>
    <property type="match status" value="1"/>
</dbReference>
<dbReference type="SMART" id="SM00387">
    <property type="entry name" value="HATPase_c"/>
    <property type="match status" value="1"/>
</dbReference>
<keyword evidence="9 10" id="KW-0472">Membrane</keyword>
<dbReference type="GO" id="GO:0005524">
    <property type="term" value="F:ATP binding"/>
    <property type="evidence" value="ECO:0007669"/>
    <property type="project" value="UniProtKB-KW"/>
</dbReference>
<feature type="domain" description="Histidine kinase" evidence="11">
    <location>
        <begin position="252"/>
        <end position="452"/>
    </location>
</feature>
<evidence type="ECO:0000256" key="2">
    <source>
        <dbReference type="ARBA" id="ARBA00004370"/>
    </source>
</evidence>
<dbReference type="EC" id="2.7.13.3" evidence="3"/>
<dbReference type="SUPFAM" id="SSF47384">
    <property type="entry name" value="Homodimeric domain of signal transducing histidine kinase"/>
    <property type="match status" value="1"/>
</dbReference>
<dbReference type="PROSITE" id="PS50109">
    <property type="entry name" value="HIS_KIN"/>
    <property type="match status" value="1"/>
</dbReference>
<dbReference type="Proteomes" id="UP000000238">
    <property type="component" value="Chromosome"/>
</dbReference>
<evidence type="ECO:0000259" key="11">
    <source>
        <dbReference type="PROSITE" id="PS50109"/>
    </source>
</evidence>
<dbReference type="GO" id="GO:0005886">
    <property type="term" value="C:plasma membrane"/>
    <property type="evidence" value="ECO:0007669"/>
    <property type="project" value="TreeGrafter"/>
</dbReference>
<proteinExistence type="predicted"/>
<protein>
    <recommendedName>
        <fullName evidence="3">histidine kinase</fullName>
        <ecNumber evidence="3">2.7.13.3</ecNumber>
    </recommendedName>
</protein>
<evidence type="ECO:0000256" key="5">
    <source>
        <dbReference type="ARBA" id="ARBA00022679"/>
    </source>
</evidence>
<dbReference type="InterPro" id="IPR003661">
    <property type="entry name" value="HisK_dim/P_dom"/>
</dbReference>
<dbReference type="Gene3D" id="1.10.287.130">
    <property type="match status" value="1"/>
</dbReference>
<keyword evidence="6 10" id="KW-0812">Transmembrane</keyword>
<dbReference type="SUPFAM" id="SSF55874">
    <property type="entry name" value="ATPase domain of HSP90 chaperone/DNA topoisomerase II/histidine kinase"/>
    <property type="match status" value="1"/>
</dbReference>
<dbReference type="AlphaFoldDB" id="Q2S8H0"/>
<dbReference type="Gene3D" id="3.30.565.10">
    <property type="entry name" value="Histidine kinase-like ATPase, C-terminal domain"/>
    <property type="match status" value="1"/>
</dbReference>
<dbReference type="InterPro" id="IPR005467">
    <property type="entry name" value="His_kinase_dom"/>
</dbReference>
<dbReference type="PANTHER" id="PTHR45436:SF4">
    <property type="entry name" value="SENSOR PROTEIN PHOQ"/>
    <property type="match status" value="1"/>
</dbReference>
<comment type="subcellular location">
    <subcellularLocation>
        <location evidence="2">Membrane</location>
    </subcellularLocation>
</comment>
<dbReference type="InterPro" id="IPR050428">
    <property type="entry name" value="TCS_sensor_his_kinase"/>
</dbReference>
<dbReference type="InterPro" id="IPR004358">
    <property type="entry name" value="Sig_transdc_His_kin-like_C"/>
</dbReference>